<feature type="domain" description="SnoaL-like" evidence="1">
    <location>
        <begin position="11"/>
        <end position="132"/>
    </location>
</feature>
<reference evidence="3" key="1">
    <citation type="submission" date="2023-07" db="EMBL/GenBank/DDBJ databases">
        <title>Dyadobacter sp. nov 'subterranea' isolated from contaminted grondwater.</title>
        <authorList>
            <person name="Szabo I."/>
            <person name="Al-Omari J."/>
            <person name="Szerdahelyi S.G."/>
            <person name="Rado J."/>
        </authorList>
    </citation>
    <scope>NUCLEOTIDE SEQUENCE [LARGE SCALE GENOMIC DNA]</scope>
    <source>
        <strain evidence="3">UP-52</strain>
    </source>
</reference>
<comment type="caution">
    <text evidence="2">The sequence shown here is derived from an EMBL/GenBank/DDBJ whole genome shotgun (WGS) entry which is preliminary data.</text>
</comment>
<sequence>MNSIEERLKILEDENLIRALAASFADICTSGDAKRFTSLWTEDGVWLLSAPLIIESRGRDSISKLFSTLTVGKRFFCQMLHSGVVTISGKTATARWILSESAGSHDGSCYQSLATYDDRLVYETGKWLFRERSCTFLNISHASDQNLLTDNEGN</sequence>
<dbReference type="Proteomes" id="UP000634134">
    <property type="component" value="Unassembled WGS sequence"/>
</dbReference>
<name>A0ABR9WH60_9BACT</name>
<dbReference type="Gene3D" id="3.10.450.50">
    <property type="match status" value="1"/>
</dbReference>
<gene>
    <name evidence="2" type="ORF">IEE83_17515</name>
</gene>
<dbReference type="SUPFAM" id="SSF54427">
    <property type="entry name" value="NTF2-like"/>
    <property type="match status" value="1"/>
</dbReference>
<accession>A0ABR9WH60</accession>
<dbReference type="Pfam" id="PF13577">
    <property type="entry name" value="SnoaL_4"/>
    <property type="match status" value="1"/>
</dbReference>
<protein>
    <submittedName>
        <fullName evidence="2">Nuclear transport factor 2 family protein</fullName>
    </submittedName>
</protein>
<evidence type="ECO:0000313" key="2">
    <source>
        <dbReference type="EMBL" id="MBE9463686.1"/>
    </source>
</evidence>
<dbReference type="RefSeq" id="WP_194121804.1">
    <property type="nucleotide sequence ID" value="NZ_JACYGY010000001.1"/>
</dbReference>
<organism evidence="2 3">
    <name type="scientific">Dyadobacter subterraneus</name>
    <dbReference type="NCBI Taxonomy" id="2773304"/>
    <lineage>
        <taxon>Bacteria</taxon>
        <taxon>Pseudomonadati</taxon>
        <taxon>Bacteroidota</taxon>
        <taxon>Cytophagia</taxon>
        <taxon>Cytophagales</taxon>
        <taxon>Spirosomataceae</taxon>
        <taxon>Dyadobacter</taxon>
    </lineage>
</organism>
<dbReference type="EMBL" id="JACYGY010000001">
    <property type="protein sequence ID" value="MBE9463686.1"/>
    <property type="molecule type" value="Genomic_DNA"/>
</dbReference>
<proteinExistence type="predicted"/>
<dbReference type="InterPro" id="IPR032710">
    <property type="entry name" value="NTF2-like_dom_sf"/>
</dbReference>
<evidence type="ECO:0000259" key="1">
    <source>
        <dbReference type="Pfam" id="PF13577"/>
    </source>
</evidence>
<evidence type="ECO:0000313" key="3">
    <source>
        <dbReference type="Proteomes" id="UP000634134"/>
    </source>
</evidence>
<dbReference type="InterPro" id="IPR037401">
    <property type="entry name" value="SnoaL-like"/>
</dbReference>
<keyword evidence="3" id="KW-1185">Reference proteome</keyword>